<dbReference type="Proteomes" id="UP000011713">
    <property type="component" value="Unassembled WGS sequence"/>
</dbReference>
<feature type="domain" description="HTH myb-type" evidence="8">
    <location>
        <begin position="31"/>
        <end position="81"/>
    </location>
</feature>
<dbReference type="NCBIfam" id="TIGR01557">
    <property type="entry name" value="myb_SHAQKYF"/>
    <property type="match status" value="1"/>
</dbReference>
<evidence type="ECO:0000259" key="6">
    <source>
        <dbReference type="PROSITE" id="PS50090"/>
    </source>
</evidence>
<evidence type="ECO:0000259" key="8">
    <source>
        <dbReference type="PROSITE" id="PS51294"/>
    </source>
</evidence>
<dbReference type="SUPFAM" id="SSF46689">
    <property type="entry name" value="Homeodomain-like"/>
    <property type="match status" value="1"/>
</dbReference>
<feature type="domain" description="Myb-like" evidence="6">
    <location>
        <begin position="31"/>
        <end position="77"/>
    </location>
</feature>
<reference evidence="10" key="1">
    <citation type="journal article" date="2010" name="Science">
        <title>Signatures of adaptation to obligate biotrophy in the Hyaloperonospora arabidopsidis genome.</title>
        <authorList>
            <person name="Baxter L."/>
            <person name="Tripathy S."/>
            <person name="Ishaque N."/>
            <person name="Boot N."/>
            <person name="Cabral A."/>
            <person name="Kemen E."/>
            <person name="Thines M."/>
            <person name="Ah-Fong A."/>
            <person name="Anderson R."/>
            <person name="Badejoko W."/>
            <person name="Bittner-Eddy P."/>
            <person name="Boore J.L."/>
            <person name="Chibucos M.C."/>
            <person name="Coates M."/>
            <person name="Dehal P."/>
            <person name="Delehaunty K."/>
            <person name="Dong S."/>
            <person name="Downton P."/>
            <person name="Dumas B."/>
            <person name="Fabro G."/>
            <person name="Fronick C."/>
            <person name="Fuerstenberg S.I."/>
            <person name="Fulton L."/>
            <person name="Gaulin E."/>
            <person name="Govers F."/>
            <person name="Hughes L."/>
            <person name="Humphray S."/>
            <person name="Jiang R.H."/>
            <person name="Judelson H."/>
            <person name="Kamoun S."/>
            <person name="Kyung K."/>
            <person name="Meijer H."/>
            <person name="Minx P."/>
            <person name="Morris P."/>
            <person name="Nelson J."/>
            <person name="Phuntumart V."/>
            <person name="Qutob D."/>
            <person name="Rehmany A."/>
            <person name="Rougon-Cardoso A."/>
            <person name="Ryden P."/>
            <person name="Torto-Alalibo T."/>
            <person name="Studholme D."/>
            <person name="Wang Y."/>
            <person name="Win J."/>
            <person name="Wood J."/>
            <person name="Clifton S.W."/>
            <person name="Rogers J."/>
            <person name="Van den Ackerveken G."/>
            <person name="Jones J.D."/>
            <person name="McDowell J.M."/>
            <person name="Beynon J."/>
            <person name="Tyler B.M."/>
        </authorList>
    </citation>
    <scope>NUCLEOTIDE SEQUENCE [LARGE SCALE GENOMIC DNA]</scope>
    <source>
        <strain evidence="10">Emoy2</strain>
    </source>
</reference>
<dbReference type="PANTHER" id="PTHR12802">
    <property type="entry name" value="SWI/SNF COMPLEX-RELATED"/>
    <property type="match status" value="1"/>
</dbReference>
<dbReference type="eggNOG" id="ENOG502SBTU">
    <property type="taxonomic scope" value="Eukaryota"/>
</dbReference>
<dbReference type="SMART" id="SM00717">
    <property type="entry name" value="SANT"/>
    <property type="match status" value="1"/>
</dbReference>
<dbReference type="PANTHER" id="PTHR12802:SF155">
    <property type="entry name" value="DEUBIQUITINASE MYSM1"/>
    <property type="match status" value="1"/>
</dbReference>
<sequence length="219" mass="24470">MSFTTVTKSTAAGRKKTQLQSEETKPVAEGRGVWTPEEHQLFVDGITLFPSGPWKDIASHVGTRTARQTMTHAQKYRQKIVRRLRNACLSDKYSSLFLMDQSSRFNMLLSNDEQFNDSILATSMAIAAEQELSRLGIMGDGGASPMEIGVGPSTAWSSVFMEPTDHNDSNTYQEHLPLAINFSSTEGSPYYLDGPCCEPNDIEFDKCMDFLIETFHHET</sequence>
<dbReference type="Gene3D" id="1.10.10.60">
    <property type="entry name" value="Homeodomain-like"/>
    <property type="match status" value="1"/>
</dbReference>
<dbReference type="PROSITE" id="PS51293">
    <property type="entry name" value="SANT"/>
    <property type="match status" value="1"/>
</dbReference>
<proteinExistence type="predicted"/>
<keyword evidence="10" id="KW-1185">Reference proteome</keyword>
<evidence type="ECO:0000259" key="7">
    <source>
        <dbReference type="PROSITE" id="PS51293"/>
    </source>
</evidence>
<dbReference type="InterPro" id="IPR009057">
    <property type="entry name" value="Homeodomain-like_sf"/>
</dbReference>
<evidence type="ECO:0000256" key="4">
    <source>
        <dbReference type="ARBA" id="ARBA00023242"/>
    </source>
</evidence>
<keyword evidence="3" id="KW-0804">Transcription</keyword>
<dbReference type="PROSITE" id="PS51294">
    <property type="entry name" value="HTH_MYB"/>
    <property type="match status" value="1"/>
</dbReference>
<dbReference type="STRING" id="559515.M4BY32"/>
<dbReference type="GO" id="GO:0003677">
    <property type="term" value="F:DNA binding"/>
    <property type="evidence" value="ECO:0007669"/>
    <property type="project" value="UniProtKB-KW"/>
</dbReference>
<dbReference type="InParanoid" id="M4BY32"/>
<dbReference type="Pfam" id="PF00249">
    <property type="entry name" value="Myb_DNA-binding"/>
    <property type="match status" value="1"/>
</dbReference>
<name>M4BY32_HYAAE</name>
<accession>M4BY32</accession>
<keyword evidence="2" id="KW-0238">DNA-binding</keyword>
<dbReference type="OMA" id="EFDKCMD"/>
<reference evidence="9" key="2">
    <citation type="submission" date="2015-06" db="UniProtKB">
        <authorList>
            <consortium name="EnsemblProtists"/>
        </authorList>
    </citation>
    <scope>IDENTIFICATION</scope>
    <source>
        <strain evidence="9">Emoy2</strain>
    </source>
</reference>
<evidence type="ECO:0000313" key="10">
    <source>
        <dbReference type="Proteomes" id="UP000011713"/>
    </source>
</evidence>
<evidence type="ECO:0000313" key="9">
    <source>
        <dbReference type="EnsemblProtists" id="HpaP811464"/>
    </source>
</evidence>
<keyword evidence="4" id="KW-0539">Nucleus</keyword>
<dbReference type="InterPro" id="IPR006447">
    <property type="entry name" value="Myb_dom_plants"/>
</dbReference>
<protein>
    <submittedName>
        <fullName evidence="9">Uncharacterized protein</fullName>
    </submittedName>
</protein>
<dbReference type="EMBL" id="JH598037">
    <property type="status" value="NOT_ANNOTATED_CDS"/>
    <property type="molecule type" value="Genomic_DNA"/>
</dbReference>
<feature type="region of interest" description="Disordered" evidence="5">
    <location>
        <begin position="1"/>
        <end position="31"/>
    </location>
</feature>
<dbReference type="EnsemblProtists" id="HpaT811464">
    <property type="protein sequence ID" value="HpaP811464"/>
    <property type="gene ID" value="HpaG811464"/>
</dbReference>
<evidence type="ECO:0000256" key="2">
    <source>
        <dbReference type="ARBA" id="ARBA00023125"/>
    </source>
</evidence>
<dbReference type="PROSITE" id="PS50090">
    <property type="entry name" value="MYB_LIKE"/>
    <property type="match status" value="1"/>
</dbReference>
<evidence type="ECO:0000256" key="5">
    <source>
        <dbReference type="SAM" id="MobiDB-lite"/>
    </source>
</evidence>
<dbReference type="InterPro" id="IPR001005">
    <property type="entry name" value="SANT/Myb"/>
</dbReference>
<dbReference type="AlphaFoldDB" id="M4BY32"/>
<keyword evidence="1" id="KW-0805">Transcription regulation</keyword>
<organism evidence="9 10">
    <name type="scientific">Hyaloperonospora arabidopsidis (strain Emoy2)</name>
    <name type="common">Downy mildew agent</name>
    <name type="synonym">Peronospora arabidopsidis</name>
    <dbReference type="NCBI Taxonomy" id="559515"/>
    <lineage>
        <taxon>Eukaryota</taxon>
        <taxon>Sar</taxon>
        <taxon>Stramenopiles</taxon>
        <taxon>Oomycota</taxon>
        <taxon>Peronosporomycetes</taxon>
        <taxon>Peronosporales</taxon>
        <taxon>Peronosporaceae</taxon>
        <taxon>Hyaloperonospora</taxon>
    </lineage>
</organism>
<dbReference type="InterPro" id="IPR017884">
    <property type="entry name" value="SANT_dom"/>
</dbReference>
<dbReference type="InterPro" id="IPR017930">
    <property type="entry name" value="Myb_dom"/>
</dbReference>
<evidence type="ECO:0000256" key="1">
    <source>
        <dbReference type="ARBA" id="ARBA00023015"/>
    </source>
</evidence>
<dbReference type="CDD" id="cd00167">
    <property type="entry name" value="SANT"/>
    <property type="match status" value="1"/>
</dbReference>
<feature type="domain" description="SANT" evidence="7">
    <location>
        <begin position="29"/>
        <end position="68"/>
    </location>
</feature>
<evidence type="ECO:0000256" key="3">
    <source>
        <dbReference type="ARBA" id="ARBA00023163"/>
    </source>
</evidence>
<feature type="compositionally biased region" description="Polar residues" evidence="5">
    <location>
        <begin position="1"/>
        <end position="10"/>
    </location>
</feature>
<dbReference type="VEuPathDB" id="FungiDB:HpaG811464"/>
<dbReference type="HOGENOM" id="CLU_080595_0_0_1"/>